<organism evidence="2 3">
    <name type="scientific">Araneus ventricosus</name>
    <name type="common">Orbweaver spider</name>
    <name type="synonym">Epeira ventricosa</name>
    <dbReference type="NCBI Taxonomy" id="182803"/>
    <lineage>
        <taxon>Eukaryota</taxon>
        <taxon>Metazoa</taxon>
        <taxon>Ecdysozoa</taxon>
        <taxon>Arthropoda</taxon>
        <taxon>Chelicerata</taxon>
        <taxon>Arachnida</taxon>
        <taxon>Araneae</taxon>
        <taxon>Araneomorphae</taxon>
        <taxon>Entelegynae</taxon>
        <taxon>Araneoidea</taxon>
        <taxon>Araneidae</taxon>
        <taxon>Araneus</taxon>
    </lineage>
</organism>
<feature type="compositionally biased region" description="Polar residues" evidence="1">
    <location>
        <begin position="10"/>
        <end position="40"/>
    </location>
</feature>
<dbReference type="AlphaFoldDB" id="A0A4Y2NDQ8"/>
<protein>
    <submittedName>
        <fullName evidence="2">Uncharacterized protein</fullName>
    </submittedName>
</protein>
<evidence type="ECO:0000313" key="2">
    <source>
        <dbReference type="EMBL" id="GBN37578.1"/>
    </source>
</evidence>
<gene>
    <name evidence="2" type="ORF">AVEN_224251_1</name>
</gene>
<feature type="region of interest" description="Disordered" evidence="1">
    <location>
        <begin position="1"/>
        <end position="40"/>
    </location>
</feature>
<dbReference type="EMBL" id="BGPR01009041">
    <property type="protein sequence ID" value="GBN37578.1"/>
    <property type="molecule type" value="Genomic_DNA"/>
</dbReference>
<evidence type="ECO:0000256" key="1">
    <source>
        <dbReference type="SAM" id="MobiDB-lite"/>
    </source>
</evidence>
<sequence length="95" mass="10201">MAPLAHRPANNVNNQSEASASTCIESNVNNPPTPSISGNNDLSVLMTALKELRKLMKEAPQLVADLQAMKYADNTADKLQLLMNACASSDFLDDP</sequence>
<keyword evidence="3" id="KW-1185">Reference proteome</keyword>
<reference evidence="2 3" key="1">
    <citation type="journal article" date="2019" name="Sci. Rep.">
        <title>Orb-weaving spider Araneus ventricosus genome elucidates the spidroin gene catalogue.</title>
        <authorList>
            <person name="Kono N."/>
            <person name="Nakamura H."/>
            <person name="Ohtoshi R."/>
            <person name="Moran D.A.P."/>
            <person name="Shinohara A."/>
            <person name="Yoshida Y."/>
            <person name="Fujiwara M."/>
            <person name="Mori M."/>
            <person name="Tomita M."/>
            <person name="Arakawa K."/>
        </authorList>
    </citation>
    <scope>NUCLEOTIDE SEQUENCE [LARGE SCALE GENOMIC DNA]</scope>
</reference>
<dbReference type="Proteomes" id="UP000499080">
    <property type="component" value="Unassembled WGS sequence"/>
</dbReference>
<evidence type="ECO:0000313" key="3">
    <source>
        <dbReference type="Proteomes" id="UP000499080"/>
    </source>
</evidence>
<name>A0A4Y2NDQ8_ARAVE</name>
<accession>A0A4Y2NDQ8</accession>
<proteinExistence type="predicted"/>
<comment type="caution">
    <text evidence="2">The sequence shown here is derived from an EMBL/GenBank/DDBJ whole genome shotgun (WGS) entry which is preliminary data.</text>
</comment>